<dbReference type="AlphaFoldDB" id="A0A1D3CZD9"/>
<dbReference type="EMBL" id="JROU02001413">
    <property type="protein sequence ID" value="OEH76568.1"/>
    <property type="molecule type" value="Genomic_DNA"/>
</dbReference>
<dbReference type="VEuPathDB" id="ToxoDB:LOC34620673"/>
<name>A0A1D3CZD9_9EIME</name>
<feature type="region of interest" description="Disordered" evidence="1">
    <location>
        <begin position="396"/>
        <end position="415"/>
    </location>
</feature>
<reference evidence="2 3" key="1">
    <citation type="journal article" date="2016" name="BMC Genomics">
        <title>Comparative genomics reveals Cyclospora cayetanensis possesses coccidia-like metabolism and invasion components but unique surface antigens.</title>
        <authorList>
            <person name="Liu S."/>
            <person name="Wang L."/>
            <person name="Zheng H."/>
            <person name="Xu Z."/>
            <person name="Roellig D.M."/>
            <person name="Li N."/>
            <person name="Frace M.A."/>
            <person name="Tang K."/>
            <person name="Arrowood M.J."/>
            <person name="Moss D.M."/>
            <person name="Zhang L."/>
            <person name="Feng Y."/>
            <person name="Xiao L."/>
        </authorList>
    </citation>
    <scope>NUCLEOTIDE SEQUENCE [LARGE SCALE GENOMIC DNA]</scope>
    <source>
        <strain evidence="2 3">CHN_HEN01</strain>
    </source>
</reference>
<evidence type="ECO:0000256" key="1">
    <source>
        <dbReference type="SAM" id="MobiDB-lite"/>
    </source>
</evidence>
<keyword evidence="3" id="KW-1185">Reference proteome</keyword>
<gene>
    <name evidence="2" type="ORF">cyc_04092</name>
</gene>
<organism evidence="2 3">
    <name type="scientific">Cyclospora cayetanensis</name>
    <dbReference type="NCBI Taxonomy" id="88456"/>
    <lineage>
        <taxon>Eukaryota</taxon>
        <taxon>Sar</taxon>
        <taxon>Alveolata</taxon>
        <taxon>Apicomplexa</taxon>
        <taxon>Conoidasida</taxon>
        <taxon>Coccidia</taxon>
        <taxon>Eucoccidiorida</taxon>
        <taxon>Eimeriorina</taxon>
        <taxon>Eimeriidae</taxon>
        <taxon>Cyclospora</taxon>
    </lineage>
</organism>
<comment type="caution">
    <text evidence="2">The sequence shown here is derived from an EMBL/GenBank/DDBJ whole genome shotgun (WGS) entry which is preliminary data.</text>
</comment>
<accession>A0A1D3CZD9</accession>
<evidence type="ECO:0000313" key="2">
    <source>
        <dbReference type="EMBL" id="OEH76568.1"/>
    </source>
</evidence>
<dbReference type="Proteomes" id="UP000095192">
    <property type="component" value="Unassembled WGS sequence"/>
</dbReference>
<sequence>MRRSLVGGGSLLQILFLHLLGQPGFPVIFMLFSGAINSLVGAAGEEQTPGVPAALYVQARKSPLLADGSPPAEIRQDPDLQYPHETGASYELHTSRNITAAAAFLKRQQQQQPVQHLHDWEDLWRWKGLPTGVPQPEEESLMPKSLEITQKWTSAALRILPDVSQAATASVVEGKADLNENSFWRDPQRNTERHQSEAAVASRLSLIEEFRRFSRQHVGGGGDPWSLLSRHRGAADPIGLPQNVQALGNILERPPERVRDGSVWGIDDLRAGFQEALQQSSLLPPTRGRLQERQLERQPLQHAQQPWIHASSPVQQPQVQQQQVQHVRGQMLDQGYHPFRRLYQQQQQQNAMHATPSVFLRVTAPELVEADSTGADVVSLPPLGVVAGYCPTRVQQRDTRPEQQQWCPPMPFSGD</sequence>
<dbReference type="InParanoid" id="A0A1D3CZD9"/>
<proteinExistence type="predicted"/>
<protein>
    <submittedName>
        <fullName evidence="2">Uncharacterized protein</fullName>
    </submittedName>
</protein>
<dbReference type="VEuPathDB" id="ToxoDB:cyc_04092"/>
<evidence type="ECO:0000313" key="3">
    <source>
        <dbReference type="Proteomes" id="UP000095192"/>
    </source>
</evidence>